<organism evidence="1 2">
    <name type="scientific">Trichoderma simmonsii</name>
    <dbReference type="NCBI Taxonomy" id="1491479"/>
    <lineage>
        <taxon>Eukaryota</taxon>
        <taxon>Fungi</taxon>
        <taxon>Dikarya</taxon>
        <taxon>Ascomycota</taxon>
        <taxon>Pezizomycotina</taxon>
        <taxon>Sordariomycetes</taxon>
        <taxon>Hypocreomycetidae</taxon>
        <taxon>Hypocreales</taxon>
        <taxon>Hypocreaceae</taxon>
        <taxon>Trichoderma</taxon>
    </lineage>
</organism>
<sequence>MLRSPFDGARSSIKQEQRYRMLRGANGNITEDQAARSDPKPVTGPLSVLCSISMSMSPLLHNATVGEPPEKNNSDETGETGLYMHAAVEKLVQRCFSCTLARHGGPPSLEESGSASKTKDSKLTSTLVLLHSPAEFSMATQLTG</sequence>
<dbReference type="EMBL" id="CP075869">
    <property type="protein sequence ID" value="QYT03879.1"/>
    <property type="molecule type" value="Genomic_DNA"/>
</dbReference>
<dbReference type="AlphaFoldDB" id="A0A8G0PPC4"/>
<evidence type="ECO:0000313" key="1">
    <source>
        <dbReference type="EMBL" id="QYT03879.1"/>
    </source>
</evidence>
<name>A0A8G0PPC4_9HYPO</name>
<proteinExistence type="predicted"/>
<dbReference type="Proteomes" id="UP000826661">
    <property type="component" value="Chromosome VI"/>
</dbReference>
<gene>
    <name evidence="1" type="ORF">H0G86_013337</name>
</gene>
<accession>A0A8G0PPC4</accession>
<reference evidence="1 2" key="1">
    <citation type="journal article" date="2021" name="BMC Genomics">
        <title>Telomere-to-telomere genome assembly of asparaginase-producing Trichoderma simmonsii.</title>
        <authorList>
            <person name="Chung D."/>
            <person name="Kwon Y.M."/>
            <person name="Yang Y."/>
        </authorList>
    </citation>
    <scope>NUCLEOTIDE SEQUENCE [LARGE SCALE GENOMIC DNA]</scope>
    <source>
        <strain evidence="1 2">GH-Sj1</strain>
    </source>
</reference>
<evidence type="ECO:0000313" key="2">
    <source>
        <dbReference type="Proteomes" id="UP000826661"/>
    </source>
</evidence>
<keyword evidence="2" id="KW-1185">Reference proteome</keyword>
<protein>
    <submittedName>
        <fullName evidence="1">Uncharacterized protein</fullName>
    </submittedName>
</protein>